<comment type="subcellular location">
    <subcellularLocation>
        <location evidence="1">Membrane</location>
        <topology evidence="1">Multi-pass membrane protein</topology>
    </subcellularLocation>
</comment>
<organism evidence="9 10">
    <name type="scientific">Lysobacter soyae</name>
    <dbReference type="NCBI Taxonomy" id="2764185"/>
    <lineage>
        <taxon>Bacteria</taxon>
        <taxon>Pseudomonadati</taxon>
        <taxon>Pseudomonadota</taxon>
        <taxon>Gammaproteobacteria</taxon>
        <taxon>Lysobacterales</taxon>
        <taxon>Lysobacteraceae</taxon>
        <taxon>Lysobacter</taxon>
    </lineage>
</organism>
<keyword evidence="10" id="KW-1185">Reference proteome</keyword>
<feature type="transmembrane region" description="Helical" evidence="6">
    <location>
        <begin position="205"/>
        <end position="224"/>
    </location>
</feature>
<evidence type="ECO:0000256" key="4">
    <source>
        <dbReference type="ARBA" id="ARBA00023136"/>
    </source>
</evidence>
<accession>A0ABX8WPN9</accession>
<dbReference type="Pfam" id="PF12821">
    <property type="entry name" value="ThrE_2"/>
    <property type="match status" value="1"/>
</dbReference>
<dbReference type="InterPro" id="IPR051361">
    <property type="entry name" value="ThrE/Ser_Exporter"/>
</dbReference>
<dbReference type="InterPro" id="IPR010619">
    <property type="entry name" value="ThrE-like_N"/>
</dbReference>
<keyword evidence="3 6" id="KW-1133">Transmembrane helix</keyword>
<evidence type="ECO:0000313" key="9">
    <source>
        <dbReference type="EMBL" id="QYR52714.1"/>
    </source>
</evidence>
<dbReference type="EMBL" id="CP080544">
    <property type="protein sequence ID" value="QYR52714.1"/>
    <property type="molecule type" value="Genomic_DNA"/>
</dbReference>
<feature type="transmembrane region" description="Helical" evidence="6">
    <location>
        <begin position="245"/>
        <end position="265"/>
    </location>
</feature>
<feature type="transmembrane region" description="Helical" evidence="6">
    <location>
        <begin position="277"/>
        <end position="295"/>
    </location>
</feature>
<feature type="transmembrane region" description="Helical" evidence="6">
    <location>
        <begin position="302"/>
        <end position="320"/>
    </location>
</feature>
<keyword evidence="4 6" id="KW-0472">Membrane</keyword>
<keyword evidence="2 6" id="KW-0812">Transmembrane</keyword>
<dbReference type="PANTHER" id="PTHR31082:SF4">
    <property type="entry name" value="PHEROMONE-REGULATED MEMBRANE PROTEIN 10"/>
    <property type="match status" value="1"/>
</dbReference>
<dbReference type="Proteomes" id="UP000824755">
    <property type="component" value="Chromosome"/>
</dbReference>
<feature type="transmembrane region" description="Helical" evidence="6">
    <location>
        <begin position="181"/>
        <end position="199"/>
    </location>
</feature>
<evidence type="ECO:0000256" key="3">
    <source>
        <dbReference type="ARBA" id="ARBA00022989"/>
    </source>
</evidence>
<protein>
    <submittedName>
        <fullName evidence="9">Threonine/serine exporter family protein</fullName>
    </submittedName>
</protein>
<evidence type="ECO:0000256" key="1">
    <source>
        <dbReference type="ARBA" id="ARBA00004141"/>
    </source>
</evidence>
<proteinExistence type="inferred from homology"/>
<reference evidence="9 10" key="1">
    <citation type="submission" date="2021-08" db="EMBL/GenBank/DDBJ databases">
        <title>Lysobacter sp. strain CJ11 Genome sequencing and assembly.</title>
        <authorList>
            <person name="Kim I."/>
        </authorList>
    </citation>
    <scope>NUCLEOTIDE SEQUENCE [LARGE SCALE GENOMIC DNA]</scope>
    <source>
        <strain evidence="9 10">CJ11</strain>
    </source>
</reference>
<name>A0ABX8WPN9_9GAMM</name>
<evidence type="ECO:0000259" key="8">
    <source>
        <dbReference type="Pfam" id="PF12821"/>
    </source>
</evidence>
<feature type="transmembrane region" description="Helical" evidence="6">
    <location>
        <begin position="326"/>
        <end position="344"/>
    </location>
</feature>
<gene>
    <name evidence="9" type="ORF">H8L67_09035</name>
</gene>
<comment type="similarity">
    <text evidence="5">Belongs to the ThrE exporter (TC 2.A.79) family.</text>
</comment>
<dbReference type="Pfam" id="PF06738">
    <property type="entry name" value="ThrE"/>
    <property type="match status" value="1"/>
</dbReference>
<feature type="domain" description="Threonine/serine exporter-like N-terminal" evidence="7">
    <location>
        <begin position="16"/>
        <end position="259"/>
    </location>
</feature>
<feature type="domain" description="Threonine/Serine exporter ThrE" evidence="8">
    <location>
        <begin position="282"/>
        <end position="407"/>
    </location>
</feature>
<evidence type="ECO:0000313" key="10">
    <source>
        <dbReference type="Proteomes" id="UP000824755"/>
    </source>
</evidence>
<evidence type="ECO:0000259" key="7">
    <source>
        <dbReference type="Pfam" id="PF06738"/>
    </source>
</evidence>
<feature type="transmembrane region" description="Helical" evidence="6">
    <location>
        <begin position="356"/>
        <end position="376"/>
    </location>
</feature>
<feature type="transmembrane region" description="Helical" evidence="6">
    <location>
        <begin position="152"/>
        <end position="169"/>
    </location>
</feature>
<dbReference type="RefSeq" id="WP_220379499.1">
    <property type="nucleotide sequence ID" value="NZ_CP080544.1"/>
</dbReference>
<evidence type="ECO:0000256" key="2">
    <source>
        <dbReference type="ARBA" id="ARBA00022692"/>
    </source>
</evidence>
<feature type="transmembrane region" description="Helical" evidence="6">
    <location>
        <begin position="388"/>
        <end position="409"/>
    </location>
</feature>
<evidence type="ECO:0000256" key="6">
    <source>
        <dbReference type="SAM" id="Phobius"/>
    </source>
</evidence>
<sequence length="415" mass="44090">MLNNPAAAPIDTRIEFICELAARLHSYGTTAQRLENALIAVGRQLGIECEPWSNPTGIILSFRPIGGKTKDPESTRVIRLALGENALGKLAETDRIAEEVLNGNLDIVQGHALLMALDAPVSRRTRWTQVMGFGLAAFGVACLFRLPWLDIATAAVAGLSIGAMFNVVDLKWEGLKDSEEVIAAALATLITVMVGTWIAPLNFNTVIIAAVIVLLPGMGITNAVNELTSQHLVSGTARLAGSLTVVLKLAIGTMIITTVTGLLGMHAQVRMDRSQPLWVEAVGILTAAFSFAILFRAHTRDYALVMMSASTGYLVSRLVAMSLGNVAGVFFAALCMTMLGNCYARVFKRPGALVRLPGIIMLVPGSISFRGVINLLQQQSADAGKIAAVDLLNILLALIAGILLGNLVVSARRSL</sequence>
<dbReference type="InterPro" id="IPR024528">
    <property type="entry name" value="ThrE_2"/>
</dbReference>
<dbReference type="PANTHER" id="PTHR31082">
    <property type="entry name" value="PHEROMONE-REGULATED MEMBRANE PROTEIN 10"/>
    <property type="match status" value="1"/>
</dbReference>
<evidence type="ECO:0000256" key="5">
    <source>
        <dbReference type="ARBA" id="ARBA00034125"/>
    </source>
</evidence>